<name>A0A914R8D5_PAREQ</name>
<dbReference type="AlphaFoldDB" id="A0A914R8D5"/>
<protein>
    <submittedName>
        <fullName evidence="2">Uncharacterized protein</fullName>
    </submittedName>
</protein>
<reference evidence="2" key="1">
    <citation type="submission" date="2022-11" db="UniProtKB">
        <authorList>
            <consortium name="WormBaseParasite"/>
        </authorList>
    </citation>
    <scope>IDENTIFICATION</scope>
</reference>
<evidence type="ECO:0000313" key="2">
    <source>
        <dbReference type="WBParaSite" id="PEQ_0000252301-mRNA-1"/>
    </source>
</evidence>
<organism evidence="1 2">
    <name type="scientific">Parascaris equorum</name>
    <name type="common">Equine roundworm</name>
    <dbReference type="NCBI Taxonomy" id="6256"/>
    <lineage>
        <taxon>Eukaryota</taxon>
        <taxon>Metazoa</taxon>
        <taxon>Ecdysozoa</taxon>
        <taxon>Nematoda</taxon>
        <taxon>Chromadorea</taxon>
        <taxon>Rhabditida</taxon>
        <taxon>Spirurina</taxon>
        <taxon>Ascaridomorpha</taxon>
        <taxon>Ascaridoidea</taxon>
        <taxon>Ascarididae</taxon>
        <taxon>Parascaris</taxon>
    </lineage>
</organism>
<evidence type="ECO:0000313" key="1">
    <source>
        <dbReference type="Proteomes" id="UP000887564"/>
    </source>
</evidence>
<proteinExistence type="predicted"/>
<sequence>MASLGVSLYAKKYQANRSSKMFEQNKTTVMQNYQEILTIRSESIVSNGVEADEYFSPRRLLLVGLMMRSDVLHLTDSL</sequence>
<accession>A0A914R8D5</accession>
<keyword evidence="1" id="KW-1185">Reference proteome</keyword>
<dbReference type="Proteomes" id="UP000887564">
    <property type="component" value="Unplaced"/>
</dbReference>
<dbReference type="WBParaSite" id="PEQ_0000252301-mRNA-1">
    <property type="protein sequence ID" value="PEQ_0000252301-mRNA-1"/>
    <property type="gene ID" value="PEQ_0000252301"/>
</dbReference>